<dbReference type="AlphaFoldDB" id="A0A9Q0C5F6"/>
<dbReference type="InterPro" id="IPR017930">
    <property type="entry name" value="Myb_dom"/>
</dbReference>
<dbReference type="EMBL" id="JAMQYH010000005">
    <property type="protein sequence ID" value="KAJ1687638.1"/>
    <property type="molecule type" value="Genomic_DNA"/>
</dbReference>
<dbReference type="Proteomes" id="UP001151287">
    <property type="component" value="Unassembled WGS sequence"/>
</dbReference>
<dbReference type="GO" id="GO:0003677">
    <property type="term" value="F:DNA binding"/>
    <property type="evidence" value="ECO:0007669"/>
    <property type="project" value="UniProtKB-KW"/>
</dbReference>
<dbReference type="PROSITE" id="PS50090">
    <property type="entry name" value="MYB_LIKE"/>
    <property type="match status" value="2"/>
</dbReference>
<feature type="domain" description="Myb-like" evidence="7">
    <location>
        <begin position="62"/>
        <end position="105"/>
    </location>
</feature>
<evidence type="ECO:0000256" key="3">
    <source>
        <dbReference type="ARBA" id="ARBA00023015"/>
    </source>
</evidence>
<evidence type="ECO:0000313" key="9">
    <source>
        <dbReference type="EMBL" id="KAJ1687638.1"/>
    </source>
</evidence>
<protein>
    <submittedName>
        <fullName evidence="9">Uncharacterized protein</fullName>
    </submittedName>
</protein>
<dbReference type="InterPro" id="IPR001005">
    <property type="entry name" value="SANT/Myb"/>
</dbReference>
<evidence type="ECO:0000313" key="10">
    <source>
        <dbReference type="Proteomes" id="UP001151287"/>
    </source>
</evidence>
<proteinExistence type="predicted"/>
<evidence type="ECO:0000259" key="8">
    <source>
        <dbReference type="PROSITE" id="PS51294"/>
    </source>
</evidence>
<feature type="domain" description="Myb-like" evidence="7">
    <location>
        <begin position="1"/>
        <end position="53"/>
    </location>
</feature>
<evidence type="ECO:0000256" key="5">
    <source>
        <dbReference type="ARBA" id="ARBA00023163"/>
    </source>
</evidence>
<dbReference type="SMART" id="SM00717">
    <property type="entry name" value="SANT"/>
    <property type="match status" value="2"/>
</dbReference>
<dbReference type="InterPro" id="IPR053106">
    <property type="entry name" value="Plant_Male-Germline_Reg_TFs"/>
</dbReference>
<dbReference type="Pfam" id="PF00249">
    <property type="entry name" value="Myb_DNA-binding"/>
    <property type="match status" value="2"/>
</dbReference>
<organism evidence="9 10">
    <name type="scientific">Rhynchospora breviuscula</name>
    <dbReference type="NCBI Taxonomy" id="2022672"/>
    <lineage>
        <taxon>Eukaryota</taxon>
        <taxon>Viridiplantae</taxon>
        <taxon>Streptophyta</taxon>
        <taxon>Embryophyta</taxon>
        <taxon>Tracheophyta</taxon>
        <taxon>Spermatophyta</taxon>
        <taxon>Magnoliopsida</taxon>
        <taxon>Liliopsida</taxon>
        <taxon>Poales</taxon>
        <taxon>Cyperaceae</taxon>
        <taxon>Cyperoideae</taxon>
        <taxon>Rhynchosporeae</taxon>
        <taxon>Rhynchospora</taxon>
    </lineage>
</organism>
<keyword evidence="10" id="KW-1185">Reference proteome</keyword>
<dbReference type="GO" id="GO:0005634">
    <property type="term" value="C:nucleus"/>
    <property type="evidence" value="ECO:0007669"/>
    <property type="project" value="UniProtKB-SubCell"/>
</dbReference>
<dbReference type="FunFam" id="1.10.10.60:FF:000060">
    <property type="entry name" value="MYB transcription factor"/>
    <property type="match status" value="1"/>
</dbReference>
<sequence length="169" mass="19481">MEAFKKGPWSKEEDAILLDWVAVNGPHNWSSIQSKGRLMRTGKSCRLRWVNKLRPGLKKGRKFSPAEEEMVVKLQGEIGNMWAHIAQFFLGRTDNDVKNLWSTRKKRLARNKRDLLSSISGNETGMHGPELVNLLIGNPSVSLPSFLSLRRLQLQVLRTRFIFDYLHVR</sequence>
<gene>
    <name evidence="9" type="ORF">LUZ63_019028</name>
</gene>
<comment type="subcellular location">
    <subcellularLocation>
        <location evidence="1">Nucleus</location>
    </subcellularLocation>
</comment>
<evidence type="ECO:0000256" key="6">
    <source>
        <dbReference type="ARBA" id="ARBA00023242"/>
    </source>
</evidence>
<evidence type="ECO:0000256" key="1">
    <source>
        <dbReference type="ARBA" id="ARBA00004123"/>
    </source>
</evidence>
<keyword evidence="6" id="KW-0539">Nucleus</keyword>
<name>A0A9Q0C5F6_9POAL</name>
<dbReference type="PROSITE" id="PS51294">
    <property type="entry name" value="HTH_MYB"/>
    <property type="match status" value="2"/>
</dbReference>
<feature type="domain" description="HTH myb-type" evidence="8">
    <location>
        <begin position="1"/>
        <end position="57"/>
    </location>
</feature>
<feature type="domain" description="HTH myb-type" evidence="8">
    <location>
        <begin position="58"/>
        <end position="109"/>
    </location>
</feature>
<reference evidence="9" key="1">
    <citation type="journal article" date="2022" name="Cell">
        <title>Repeat-based holocentromeres influence genome architecture and karyotype evolution.</title>
        <authorList>
            <person name="Hofstatter P.G."/>
            <person name="Thangavel G."/>
            <person name="Lux T."/>
            <person name="Neumann P."/>
            <person name="Vondrak T."/>
            <person name="Novak P."/>
            <person name="Zhang M."/>
            <person name="Costa L."/>
            <person name="Castellani M."/>
            <person name="Scott A."/>
            <person name="Toegelov H."/>
            <person name="Fuchs J."/>
            <person name="Mata-Sucre Y."/>
            <person name="Dias Y."/>
            <person name="Vanzela A.L.L."/>
            <person name="Huettel B."/>
            <person name="Almeida C.C.S."/>
            <person name="Simkova H."/>
            <person name="Souza G."/>
            <person name="Pedrosa-Harand A."/>
            <person name="Macas J."/>
            <person name="Mayer K.F.X."/>
            <person name="Houben A."/>
            <person name="Marques A."/>
        </authorList>
    </citation>
    <scope>NUCLEOTIDE SEQUENCE</scope>
    <source>
        <strain evidence="9">RhyBre1mFocal</strain>
    </source>
</reference>
<keyword evidence="5" id="KW-0804">Transcription</keyword>
<accession>A0A9Q0C5F6</accession>
<comment type="caution">
    <text evidence="9">The sequence shown here is derived from an EMBL/GenBank/DDBJ whole genome shotgun (WGS) entry which is preliminary data.</text>
</comment>
<keyword evidence="3" id="KW-0805">Transcription regulation</keyword>
<dbReference type="InterPro" id="IPR009057">
    <property type="entry name" value="Homeodomain-like_sf"/>
</dbReference>
<evidence type="ECO:0000256" key="4">
    <source>
        <dbReference type="ARBA" id="ARBA00023125"/>
    </source>
</evidence>
<evidence type="ECO:0000256" key="2">
    <source>
        <dbReference type="ARBA" id="ARBA00022737"/>
    </source>
</evidence>
<evidence type="ECO:0000259" key="7">
    <source>
        <dbReference type="PROSITE" id="PS50090"/>
    </source>
</evidence>
<dbReference type="SUPFAM" id="SSF46689">
    <property type="entry name" value="Homeodomain-like"/>
    <property type="match status" value="1"/>
</dbReference>
<dbReference type="CDD" id="cd00167">
    <property type="entry name" value="SANT"/>
    <property type="match status" value="2"/>
</dbReference>
<dbReference type="OrthoDB" id="2143914at2759"/>
<keyword evidence="4" id="KW-0238">DNA-binding</keyword>
<keyword evidence="2" id="KW-0677">Repeat</keyword>
<dbReference type="PANTHER" id="PTHR47996">
    <property type="entry name" value="TRANSCRIPTION FACTOR DUO1"/>
    <property type="match status" value="1"/>
</dbReference>
<dbReference type="PANTHER" id="PTHR47996:SF3">
    <property type="entry name" value="TRANSCRIPTION FACTOR DUO1"/>
    <property type="match status" value="1"/>
</dbReference>
<dbReference type="Gene3D" id="1.10.10.60">
    <property type="entry name" value="Homeodomain-like"/>
    <property type="match status" value="2"/>
</dbReference>